<comment type="caution">
    <text evidence="1">The sequence shown here is derived from an EMBL/GenBank/DDBJ whole genome shotgun (WGS) entry which is preliminary data.</text>
</comment>
<gene>
    <name evidence="1" type="ORF">ITX44_26325</name>
</gene>
<dbReference type="Proteomes" id="UP000749040">
    <property type="component" value="Unassembled WGS sequence"/>
</dbReference>
<reference evidence="1 2" key="1">
    <citation type="submission" date="2021-01" db="EMBL/GenBank/DDBJ databases">
        <title>Streptomyces acididurans sp. nov., isolated from a peat swamp forest soil.</title>
        <authorList>
            <person name="Chantavorakit T."/>
            <person name="Duangmal K."/>
        </authorList>
    </citation>
    <scope>NUCLEOTIDE SEQUENCE [LARGE SCALE GENOMIC DNA]</scope>
    <source>
        <strain evidence="1 2">KK5PA1</strain>
    </source>
</reference>
<accession>A0ABS2TXD1</accession>
<dbReference type="EMBL" id="JADKYB010000015">
    <property type="protein sequence ID" value="MBM9508003.1"/>
    <property type="molecule type" value="Genomic_DNA"/>
</dbReference>
<proteinExistence type="predicted"/>
<keyword evidence="2" id="KW-1185">Reference proteome</keyword>
<dbReference type="RefSeq" id="WP_205359869.1">
    <property type="nucleotide sequence ID" value="NZ_JADKYB010000015.1"/>
</dbReference>
<protein>
    <submittedName>
        <fullName evidence="1">Uncharacterized protein</fullName>
    </submittedName>
</protein>
<organism evidence="1 2">
    <name type="scientific">Actinacidiphila acididurans</name>
    <dbReference type="NCBI Taxonomy" id="2784346"/>
    <lineage>
        <taxon>Bacteria</taxon>
        <taxon>Bacillati</taxon>
        <taxon>Actinomycetota</taxon>
        <taxon>Actinomycetes</taxon>
        <taxon>Kitasatosporales</taxon>
        <taxon>Streptomycetaceae</taxon>
        <taxon>Actinacidiphila</taxon>
    </lineage>
</organism>
<name>A0ABS2TXD1_9ACTN</name>
<sequence>MSVKKVWPITHTCGHIAEHDLSGRPADERAGFARWLTERPCTDCWKTAHQADAAVTRKWIEAKRAEEQADAEAWSQKYRMPPLEGSERAVTWAVRCRHHMLAAAYTALVVEGDATEAEWEAVEDAARAVTRAGWWIDQRDGEPGDLTELLDAATGADRPVENPYF</sequence>
<evidence type="ECO:0000313" key="2">
    <source>
        <dbReference type="Proteomes" id="UP000749040"/>
    </source>
</evidence>
<evidence type="ECO:0000313" key="1">
    <source>
        <dbReference type="EMBL" id="MBM9508003.1"/>
    </source>
</evidence>